<comment type="caution">
    <text evidence="10">The sequence shown here is derived from an EMBL/GenBank/DDBJ whole genome shotgun (WGS) entry which is preliminary data.</text>
</comment>
<reference evidence="10 11" key="1">
    <citation type="submission" date="2016-06" db="EMBL/GenBank/DDBJ databases">
        <title>Evolution of pathogenesis and genome organization in the Tremellales.</title>
        <authorList>
            <person name="Cuomo C."/>
            <person name="Litvintseva A."/>
            <person name="Heitman J."/>
            <person name="Chen Y."/>
            <person name="Sun S."/>
            <person name="Springer D."/>
            <person name="Dromer F."/>
            <person name="Young S."/>
            <person name="Zeng Q."/>
            <person name="Chapman S."/>
            <person name="Gujja S."/>
            <person name="Saif S."/>
            <person name="Birren B."/>
        </authorList>
    </citation>
    <scope>NUCLEOTIDE SEQUENCE [LARGE SCALE GENOMIC DNA]</scope>
    <source>
        <strain evidence="10 11">CBS 7118</strain>
    </source>
</reference>
<dbReference type="PANTHER" id="PTHR20971:SF0">
    <property type="entry name" value="U6 SNRNA-ASSOCIATED SM-LIKE PROTEIN LSM5"/>
    <property type="match status" value="1"/>
</dbReference>
<evidence type="ECO:0000256" key="8">
    <source>
        <dbReference type="ARBA" id="ARBA00023274"/>
    </source>
</evidence>
<dbReference type="Proteomes" id="UP000094819">
    <property type="component" value="Unassembled WGS sequence"/>
</dbReference>
<evidence type="ECO:0000259" key="9">
    <source>
        <dbReference type="PROSITE" id="PS52002"/>
    </source>
</evidence>
<keyword evidence="7" id="KW-0539">Nucleus</keyword>
<dbReference type="Gene3D" id="2.30.30.100">
    <property type="match status" value="1"/>
</dbReference>
<keyword evidence="6" id="KW-0508">mRNA splicing</keyword>
<dbReference type="GO" id="GO:0003723">
    <property type="term" value="F:RNA binding"/>
    <property type="evidence" value="ECO:0007669"/>
    <property type="project" value="UniProtKB-KW"/>
</dbReference>
<evidence type="ECO:0000256" key="7">
    <source>
        <dbReference type="ARBA" id="ARBA00023242"/>
    </source>
</evidence>
<accession>A0A1E3JED8</accession>
<keyword evidence="5" id="KW-0694">RNA-binding</keyword>
<keyword evidence="4" id="KW-0747">Spliceosome</keyword>
<dbReference type="SMART" id="SM00651">
    <property type="entry name" value="Sm"/>
    <property type="match status" value="1"/>
</dbReference>
<sequence>MAETILPLELIDKCIGSPIWVLMKNEREFSGTLMGFDDFVNMVLKDVKE</sequence>
<comment type="subcellular location">
    <subcellularLocation>
        <location evidence="1">Nucleus</location>
    </subcellularLocation>
</comment>
<name>A0A1E3JED8_9TREE</name>
<dbReference type="AlphaFoldDB" id="A0A1E3JED8"/>
<dbReference type="EMBL" id="AWGH01000009">
    <property type="protein sequence ID" value="ODN98271.1"/>
    <property type="molecule type" value="Genomic_DNA"/>
</dbReference>
<evidence type="ECO:0000256" key="5">
    <source>
        <dbReference type="ARBA" id="ARBA00022884"/>
    </source>
</evidence>
<proteinExistence type="inferred from homology"/>
<dbReference type="OrthoDB" id="429711at2759"/>
<evidence type="ECO:0000313" key="11">
    <source>
        <dbReference type="Proteomes" id="UP000094819"/>
    </source>
</evidence>
<dbReference type="InterPro" id="IPR010920">
    <property type="entry name" value="LSM_dom_sf"/>
</dbReference>
<dbReference type="GO" id="GO:0005688">
    <property type="term" value="C:U6 snRNP"/>
    <property type="evidence" value="ECO:0007669"/>
    <property type="project" value="TreeGrafter"/>
</dbReference>
<dbReference type="Pfam" id="PF01423">
    <property type="entry name" value="LSM"/>
    <property type="match status" value="1"/>
</dbReference>
<keyword evidence="3" id="KW-0507">mRNA processing</keyword>
<dbReference type="InterPro" id="IPR001163">
    <property type="entry name" value="Sm_dom_euk/arc"/>
</dbReference>
<dbReference type="GO" id="GO:0000398">
    <property type="term" value="P:mRNA splicing, via spliceosome"/>
    <property type="evidence" value="ECO:0007669"/>
    <property type="project" value="TreeGrafter"/>
</dbReference>
<dbReference type="PANTHER" id="PTHR20971">
    <property type="entry name" value="U6 SNRNA-ASSOCIATED PROTEIN"/>
    <property type="match status" value="1"/>
</dbReference>
<evidence type="ECO:0000256" key="1">
    <source>
        <dbReference type="ARBA" id="ARBA00004123"/>
    </source>
</evidence>
<dbReference type="InterPro" id="IPR033871">
    <property type="entry name" value="LSm5"/>
</dbReference>
<keyword evidence="8" id="KW-0687">Ribonucleoprotein</keyword>
<dbReference type="SUPFAM" id="SSF50182">
    <property type="entry name" value="Sm-like ribonucleoproteins"/>
    <property type="match status" value="1"/>
</dbReference>
<dbReference type="GeneID" id="30192727"/>
<comment type="similarity">
    <text evidence="2">Belongs to the snRNP Sm proteins family.</text>
</comment>
<evidence type="ECO:0000256" key="2">
    <source>
        <dbReference type="ARBA" id="ARBA00006850"/>
    </source>
</evidence>
<dbReference type="InterPro" id="IPR047575">
    <property type="entry name" value="Sm"/>
</dbReference>
<feature type="domain" description="Sm" evidence="9">
    <location>
        <begin position="6"/>
        <end position="49"/>
    </location>
</feature>
<dbReference type="GO" id="GO:0005681">
    <property type="term" value="C:spliceosomal complex"/>
    <property type="evidence" value="ECO:0007669"/>
    <property type="project" value="UniProtKB-KW"/>
</dbReference>
<evidence type="ECO:0000256" key="4">
    <source>
        <dbReference type="ARBA" id="ARBA00022728"/>
    </source>
</evidence>
<dbReference type="GO" id="GO:0046540">
    <property type="term" value="C:U4/U6 x U5 tri-snRNP complex"/>
    <property type="evidence" value="ECO:0007669"/>
    <property type="project" value="TreeGrafter"/>
</dbReference>
<dbReference type="RefSeq" id="XP_019032133.1">
    <property type="nucleotide sequence ID" value="XM_019175643.1"/>
</dbReference>
<evidence type="ECO:0000313" key="10">
    <source>
        <dbReference type="EMBL" id="ODN98271.1"/>
    </source>
</evidence>
<evidence type="ECO:0000256" key="3">
    <source>
        <dbReference type="ARBA" id="ARBA00022664"/>
    </source>
</evidence>
<evidence type="ECO:0000256" key="6">
    <source>
        <dbReference type="ARBA" id="ARBA00023187"/>
    </source>
</evidence>
<dbReference type="GO" id="GO:1990726">
    <property type="term" value="C:Lsm1-7-Pat1 complex"/>
    <property type="evidence" value="ECO:0007669"/>
    <property type="project" value="TreeGrafter"/>
</dbReference>
<protein>
    <submittedName>
        <fullName evidence="10">U6 snRNA-associated Sm-like protein LSm5</fullName>
    </submittedName>
</protein>
<keyword evidence="11" id="KW-1185">Reference proteome</keyword>
<dbReference type="PROSITE" id="PS52002">
    <property type="entry name" value="SM"/>
    <property type="match status" value="1"/>
</dbReference>
<gene>
    <name evidence="10" type="ORF">L198_03514</name>
</gene>
<organism evidence="10 11">
    <name type="scientific">Cryptococcus wingfieldii CBS 7118</name>
    <dbReference type="NCBI Taxonomy" id="1295528"/>
    <lineage>
        <taxon>Eukaryota</taxon>
        <taxon>Fungi</taxon>
        <taxon>Dikarya</taxon>
        <taxon>Basidiomycota</taxon>
        <taxon>Agaricomycotina</taxon>
        <taxon>Tremellomycetes</taxon>
        <taxon>Tremellales</taxon>
        <taxon>Cryptococcaceae</taxon>
        <taxon>Cryptococcus</taxon>
    </lineage>
</organism>